<accession>A0A5L8V860</accession>
<proteinExistence type="inferred from homology"/>
<dbReference type="EMBL" id="AABQDW010000006">
    <property type="protein sequence ID" value="EAI5407970.1"/>
    <property type="molecule type" value="Genomic_DNA"/>
</dbReference>
<dbReference type="OMA" id="NRFEAVM"/>
<evidence type="ECO:0000256" key="1">
    <source>
        <dbReference type="ARBA" id="ARBA00009981"/>
    </source>
</evidence>
<evidence type="ECO:0000313" key="5">
    <source>
        <dbReference type="Proteomes" id="UP000557842"/>
    </source>
</evidence>
<keyword evidence="4" id="KW-1185">Reference proteome</keyword>
<evidence type="ECO:0000313" key="4">
    <source>
        <dbReference type="Proteomes" id="UP000535509"/>
    </source>
</evidence>
<dbReference type="GeneID" id="61064646"/>
<dbReference type="AlphaFoldDB" id="A0A5L8V860"/>
<evidence type="ECO:0000313" key="2">
    <source>
        <dbReference type="EMBL" id="EAI5407970.1"/>
    </source>
</evidence>
<protein>
    <submittedName>
        <fullName evidence="2">Prevent-host-death protein</fullName>
    </submittedName>
</protein>
<comment type="caution">
    <text evidence="2">The sequence shown here is derived from an EMBL/GenBank/DDBJ whole genome shotgun (WGS) entry which is preliminary data.</text>
</comment>
<dbReference type="Proteomes" id="UP000557842">
    <property type="component" value="Unassembled WGS sequence"/>
</dbReference>
<sequence length="78" mass="8992">MATFSKNEVYTATEVVRNFSSILTKIAKAEMKRAFIVKNNRFEAVLLNMDEYERLNDAVVLLEAIYTTQKKERAENGD</sequence>
<dbReference type="InterPro" id="IPR036165">
    <property type="entry name" value="YefM-like_sf"/>
</dbReference>
<dbReference type="SUPFAM" id="SSF143120">
    <property type="entry name" value="YefM-like"/>
    <property type="match status" value="1"/>
</dbReference>
<dbReference type="Proteomes" id="UP000535509">
    <property type="component" value="Unassembled WGS sequence"/>
</dbReference>
<reference evidence="2 5" key="1">
    <citation type="submission" date="2018-05" db="EMBL/GenBank/DDBJ databases">
        <authorList>
            <consortium name="PulseNet: The National Subtyping Network for Foodborne Disease Surveillance"/>
            <person name="Tarr C.L."/>
            <person name="Trees E."/>
            <person name="Katz L.S."/>
            <person name="Carleton-Romer H.A."/>
            <person name="Stroika S."/>
            <person name="Kucerova Z."/>
            <person name="Roache K.F."/>
            <person name="Sabol A.L."/>
            <person name="Besser J."/>
            <person name="Gerner-Smidt P."/>
        </authorList>
    </citation>
    <scope>NUCLEOTIDE SEQUENCE [LARGE SCALE GENOMIC DNA]</scope>
    <source>
        <strain evidence="2 5">2016D-0221</strain>
        <strain evidence="3 4">PNUSAC001503</strain>
    </source>
</reference>
<name>A0A5L8V860_CAMFE</name>
<gene>
    <name evidence="2" type="ORF">BVH53_04570</name>
    <name evidence="3" type="ORF">CX802_06250</name>
</gene>
<evidence type="ECO:0000313" key="3">
    <source>
        <dbReference type="EMBL" id="EAI8859427.1"/>
    </source>
</evidence>
<comment type="similarity">
    <text evidence="1">Belongs to the phD/YefM antitoxin family.</text>
</comment>
<dbReference type="EMBL" id="AABTCC010000017">
    <property type="protein sequence ID" value="EAI8859427.1"/>
    <property type="molecule type" value="Genomic_DNA"/>
</dbReference>
<dbReference type="RefSeq" id="WP_002849263.1">
    <property type="nucleotide sequence ID" value="NZ_AABUZP020000005.1"/>
</dbReference>
<organism evidence="2 5">
    <name type="scientific">Campylobacter fetus</name>
    <dbReference type="NCBI Taxonomy" id="196"/>
    <lineage>
        <taxon>Bacteria</taxon>
        <taxon>Pseudomonadati</taxon>
        <taxon>Campylobacterota</taxon>
        <taxon>Epsilonproteobacteria</taxon>
        <taxon>Campylobacterales</taxon>
        <taxon>Campylobacteraceae</taxon>
        <taxon>Campylobacter</taxon>
    </lineage>
</organism>